<dbReference type="Gene3D" id="3.90.660.10">
    <property type="match status" value="1"/>
</dbReference>
<evidence type="ECO:0000256" key="3">
    <source>
        <dbReference type="PROSITE-ProRule" id="PRU00267"/>
    </source>
</evidence>
<keyword evidence="3" id="KW-0539">Nucleus</keyword>
<feature type="compositionally biased region" description="Basic and acidic residues" evidence="4">
    <location>
        <begin position="1082"/>
        <end position="1092"/>
    </location>
</feature>
<accession>A0A9P8LCV0</accession>
<evidence type="ECO:0000313" key="7">
    <source>
        <dbReference type="EMBL" id="KAH0559896.1"/>
    </source>
</evidence>
<dbReference type="GO" id="GO:0016491">
    <property type="term" value="F:oxidoreductase activity"/>
    <property type="evidence" value="ECO:0007669"/>
    <property type="project" value="UniProtKB-KW"/>
</dbReference>
<feature type="compositionally biased region" description="Gly residues" evidence="4">
    <location>
        <begin position="94"/>
        <end position="104"/>
    </location>
</feature>
<feature type="region of interest" description="Disordered" evidence="4">
    <location>
        <begin position="1"/>
        <end position="65"/>
    </location>
</feature>
<keyword evidence="8" id="KW-1185">Reference proteome</keyword>
<feature type="compositionally biased region" description="Polar residues" evidence="4">
    <location>
        <begin position="1098"/>
        <end position="1107"/>
    </location>
</feature>
<evidence type="ECO:0000259" key="6">
    <source>
        <dbReference type="PROSITE" id="PS50934"/>
    </source>
</evidence>
<comment type="similarity">
    <text evidence="1">Belongs to the flavin monoamine oxidase family.</text>
</comment>
<feature type="compositionally biased region" description="Low complexity" evidence="4">
    <location>
        <begin position="12"/>
        <end position="25"/>
    </location>
</feature>
<dbReference type="AlphaFoldDB" id="A0A9P8LCV0"/>
<dbReference type="PROSITE" id="PS50934">
    <property type="entry name" value="SWIRM"/>
    <property type="match status" value="1"/>
</dbReference>
<dbReference type="PROSITE" id="PS50118">
    <property type="entry name" value="HMG_BOX_2"/>
    <property type="match status" value="1"/>
</dbReference>
<dbReference type="SUPFAM" id="SSF54373">
    <property type="entry name" value="FAD-linked reductases, C-terminal domain"/>
    <property type="match status" value="1"/>
</dbReference>
<feature type="DNA-binding region" description="HMG box" evidence="3">
    <location>
        <begin position="1030"/>
        <end position="1110"/>
    </location>
</feature>
<evidence type="ECO:0000256" key="2">
    <source>
        <dbReference type="ARBA" id="ARBA00023002"/>
    </source>
</evidence>
<protein>
    <submittedName>
        <fullName evidence="7">Uncharacterized protein</fullName>
    </submittedName>
</protein>
<dbReference type="InterPro" id="IPR036388">
    <property type="entry name" value="WH-like_DNA-bd_sf"/>
</dbReference>
<evidence type="ECO:0000256" key="4">
    <source>
        <dbReference type="SAM" id="MobiDB-lite"/>
    </source>
</evidence>
<feature type="compositionally biased region" description="Low complexity" evidence="4">
    <location>
        <begin position="203"/>
        <end position="220"/>
    </location>
</feature>
<dbReference type="FunFam" id="3.50.50.60:FF:000249">
    <property type="entry name" value="Lysine-specific histone demethylase Aof2"/>
    <property type="match status" value="1"/>
</dbReference>
<dbReference type="InterPro" id="IPR009071">
    <property type="entry name" value="HMG_box_dom"/>
</dbReference>
<comment type="caution">
    <text evidence="7">The sequence shown here is derived from an EMBL/GenBank/DDBJ whole genome shotgun (WGS) entry which is preliminary data.</text>
</comment>
<dbReference type="InterPro" id="IPR036188">
    <property type="entry name" value="FAD/NAD-bd_sf"/>
</dbReference>
<dbReference type="GO" id="GO:0006338">
    <property type="term" value="P:chromatin remodeling"/>
    <property type="evidence" value="ECO:0007669"/>
    <property type="project" value="TreeGrafter"/>
</dbReference>
<evidence type="ECO:0000313" key="8">
    <source>
        <dbReference type="Proteomes" id="UP000750711"/>
    </source>
</evidence>
<dbReference type="InterPro" id="IPR036910">
    <property type="entry name" value="HMG_box_dom_sf"/>
</dbReference>
<organism evidence="7 8">
    <name type="scientific">Trichoglossum hirsutum</name>
    <dbReference type="NCBI Taxonomy" id="265104"/>
    <lineage>
        <taxon>Eukaryota</taxon>
        <taxon>Fungi</taxon>
        <taxon>Dikarya</taxon>
        <taxon>Ascomycota</taxon>
        <taxon>Pezizomycotina</taxon>
        <taxon>Geoglossomycetes</taxon>
        <taxon>Geoglossales</taxon>
        <taxon>Geoglossaceae</taxon>
        <taxon>Trichoglossum</taxon>
    </lineage>
</organism>
<feature type="domain" description="SWIRM" evidence="6">
    <location>
        <begin position="269"/>
        <end position="364"/>
    </location>
</feature>
<sequence length="1172" mass="128463">MSNHHHPGNGHGINSPNSSSATNPNYFENFSSMSTLASAAHAQGQPQQPNHSIHGHHDHSSTGFSDLDSALYNVLSDPNAGGNPYGEYDETAGMDGGHVGGPDGGYSTAQPGNVFAGWYEQHSLPDILSNFQGLSDQQHTLRVEQARNGTRTGGSGGSASASVGFNGGLGTAKTNAQVSLNRQSRVTNPPRPDQKAHRQTTESSEVSSAPPPSQSKASTPLETERQSKANTHSSTRTVPDRSSVRSRSDFRPKTSIPTDMAPEDYGRQCILAAYSSRLNPFALHPDEYELLRSHISQPQVTSYLNIRNGILRLWTRNPLVSVTREEASGCAKDYRWFDVADVAYEWLVRRGYINFGCLEVPDTTGTLTKVRTKRKTIVVVGAGMAGLGCARQLQGLFAQFGERLTARGEEIPKVVVLEGRGRIGGRVYSHPLRTQSLENLPPGLRCTADMGAQIITGFDNGNPLSIVIRGQLALHYHPIKDNSILYDSDGSVIDKGRDNLLENLFNDILDRASVYRHRVPQPQTIEGDRELIEIGRDPTGEGGKVIGMVQDSKDSVLQTGNTAEGSTKNGDTGMVPAGLDKLTGKAHVVPGSSSKAPATMQAVALGWPLKETVSPTQTLDLSAIVESSEHPTLGVVMDEALRQYQDIVDLTPQDMRLLNWHYANLEYANAANLHDLSLGGWDQDIGNEFEGEHAEIVGGYLQVPRGIWRCPTRLDVRKQCVVKRIMYATEDAGGGGKAVVECENGMTIEADVVVVTLPLGVLKEQSVSFEPALPEWKTGPIERLGFGTLNKVVLVYEKPFWDEERDMFGLLRRSEAGESLNQADYAARRGRFYLFWNCIKTSGRPMLIALMAGDAAYQAESDSDDDLVAEATDVLGRIFAHKHVPEPSEVIITRWGKDRFTKGSYSYVGSHARPDDYDLMAKPVGNLYFAGEATCGTHPATVHGAYLSGLRAAAEIVESILGPIEIPSPLVPPKPRLDSATYPSLSGKRKADDSAARRLRDLREARLEAYENEMRAALLGKLGERPTKPGRGAANPFLLYQKDHWVICKNKCDEARRKTTNNPDARASRNEVRAALGQMWRDASDEEKRPYLEETASNKEANSASQESFKKRVEEWDKAAELFRMEYREKNPSKSTGEELALLEEVQRERETIKRARKLGGYVEDSDSSYGA</sequence>
<reference evidence="7" key="1">
    <citation type="submission" date="2021-03" db="EMBL/GenBank/DDBJ databases">
        <title>Comparative genomics and phylogenomic investigation of the class Geoglossomycetes provide insights into ecological specialization and systematics.</title>
        <authorList>
            <person name="Melie T."/>
            <person name="Pirro S."/>
            <person name="Miller A.N."/>
            <person name="Quandt A."/>
        </authorList>
    </citation>
    <scope>NUCLEOTIDE SEQUENCE</scope>
    <source>
        <strain evidence="7">CAQ_001_2017</strain>
    </source>
</reference>
<dbReference type="Gene3D" id="1.10.30.10">
    <property type="entry name" value="High mobility group box domain"/>
    <property type="match status" value="1"/>
</dbReference>
<feature type="region of interest" description="Disordered" evidence="4">
    <location>
        <begin position="972"/>
        <end position="996"/>
    </location>
</feature>
<dbReference type="Pfam" id="PF01593">
    <property type="entry name" value="Amino_oxidase"/>
    <property type="match status" value="2"/>
</dbReference>
<dbReference type="SUPFAM" id="SSF47095">
    <property type="entry name" value="HMG-box"/>
    <property type="match status" value="1"/>
</dbReference>
<keyword evidence="3" id="KW-0238">DNA-binding</keyword>
<dbReference type="SUPFAM" id="SSF51905">
    <property type="entry name" value="FAD/NAD(P)-binding domain"/>
    <property type="match status" value="1"/>
</dbReference>
<feature type="domain" description="HMG box" evidence="5">
    <location>
        <begin position="1030"/>
        <end position="1110"/>
    </location>
</feature>
<dbReference type="PANTHER" id="PTHR10742:SF386">
    <property type="entry name" value="LYSINE-SPECIFIC HISTONE DEMETHYLASE 1A"/>
    <property type="match status" value="1"/>
</dbReference>
<dbReference type="SUPFAM" id="SSF46689">
    <property type="entry name" value="Homeodomain-like"/>
    <property type="match status" value="1"/>
</dbReference>
<dbReference type="Gene3D" id="1.10.10.10">
    <property type="entry name" value="Winged helix-like DNA-binding domain superfamily/Winged helix DNA-binding domain"/>
    <property type="match status" value="1"/>
</dbReference>
<dbReference type="FunFam" id="1.10.10.10:FF:000064">
    <property type="entry name" value="Lysine-specific histone demethylase 1A"/>
    <property type="match status" value="1"/>
</dbReference>
<feature type="compositionally biased region" description="Polar residues" evidence="4">
    <location>
        <begin position="26"/>
        <end position="37"/>
    </location>
</feature>
<proteinExistence type="inferred from homology"/>
<gene>
    <name evidence="7" type="ORF">GP486_003588</name>
</gene>
<feature type="region of interest" description="Disordered" evidence="4">
    <location>
        <begin position="1080"/>
        <end position="1111"/>
    </location>
</feature>
<keyword evidence="2" id="KW-0560">Oxidoreductase</keyword>
<dbReference type="GO" id="GO:0003682">
    <property type="term" value="F:chromatin binding"/>
    <property type="evidence" value="ECO:0007669"/>
    <property type="project" value="TreeGrafter"/>
</dbReference>
<dbReference type="GO" id="GO:0050660">
    <property type="term" value="F:flavin adenine dinucleotide binding"/>
    <property type="evidence" value="ECO:0007669"/>
    <property type="project" value="TreeGrafter"/>
</dbReference>
<feature type="compositionally biased region" description="Polar residues" evidence="4">
    <location>
        <begin position="172"/>
        <end position="187"/>
    </location>
</feature>
<feature type="region of interest" description="Disordered" evidence="4">
    <location>
        <begin position="81"/>
        <end position="108"/>
    </location>
</feature>
<dbReference type="InterPro" id="IPR002937">
    <property type="entry name" value="Amino_oxidase"/>
</dbReference>
<dbReference type="Gene3D" id="3.50.50.60">
    <property type="entry name" value="FAD/NAD(P)-binding domain"/>
    <property type="match status" value="2"/>
</dbReference>
<dbReference type="PANTHER" id="PTHR10742">
    <property type="entry name" value="FLAVIN MONOAMINE OXIDASE"/>
    <property type="match status" value="1"/>
</dbReference>
<evidence type="ECO:0000259" key="5">
    <source>
        <dbReference type="PROSITE" id="PS50118"/>
    </source>
</evidence>
<dbReference type="GO" id="GO:0005634">
    <property type="term" value="C:nucleus"/>
    <property type="evidence" value="ECO:0007669"/>
    <property type="project" value="UniProtKB-UniRule"/>
</dbReference>
<dbReference type="InterPro" id="IPR009057">
    <property type="entry name" value="Homeodomain-like_sf"/>
</dbReference>
<dbReference type="EMBL" id="JAGHQM010000495">
    <property type="protein sequence ID" value="KAH0559896.1"/>
    <property type="molecule type" value="Genomic_DNA"/>
</dbReference>
<dbReference type="GO" id="GO:0003677">
    <property type="term" value="F:DNA binding"/>
    <property type="evidence" value="ECO:0007669"/>
    <property type="project" value="UniProtKB-UniRule"/>
</dbReference>
<evidence type="ECO:0000256" key="1">
    <source>
        <dbReference type="ARBA" id="ARBA00005995"/>
    </source>
</evidence>
<feature type="compositionally biased region" description="Basic and acidic residues" evidence="4">
    <location>
        <begin position="238"/>
        <end position="252"/>
    </location>
</feature>
<dbReference type="GO" id="GO:0010468">
    <property type="term" value="P:regulation of gene expression"/>
    <property type="evidence" value="ECO:0007669"/>
    <property type="project" value="UniProtKB-ARBA"/>
</dbReference>
<dbReference type="InterPro" id="IPR050281">
    <property type="entry name" value="Flavin_monoamine_oxidase"/>
</dbReference>
<feature type="region of interest" description="Disordered" evidence="4">
    <location>
        <begin position="148"/>
        <end position="262"/>
    </location>
</feature>
<dbReference type="Proteomes" id="UP000750711">
    <property type="component" value="Unassembled WGS sequence"/>
</dbReference>
<name>A0A9P8LCV0_9PEZI</name>
<dbReference type="Pfam" id="PF04433">
    <property type="entry name" value="SWIRM"/>
    <property type="match status" value="1"/>
</dbReference>
<dbReference type="InterPro" id="IPR007526">
    <property type="entry name" value="SWIRM"/>
</dbReference>